<dbReference type="PANTHER" id="PTHR12419:SF11">
    <property type="entry name" value="OTU DOMAIN-CONTAINING PROTEIN DDB_G0284757"/>
    <property type="match status" value="1"/>
</dbReference>
<comment type="caution">
    <text evidence="2">The sequence shown here is derived from an EMBL/GenBank/DDBJ whole genome shotgun (WGS) entry which is preliminary data.</text>
</comment>
<dbReference type="SUPFAM" id="SSF54001">
    <property type="entry name" value="Cysteine proteinases"/>
    <property type="match status" value="1"/>
</dbReference>
<dbReference type="EMBL" id="CALTRL010002204">
    <property type="protein sequence ID" value="CAH7674994.1"/>
    <property type="molecule type" value="Genomic_DNA"/>
</dbReference>
<dbReference type="Pfam" id="PF02338">
    <property type="entry name" value="OTU"/>
    <property type="match status" value="1"/>
</dbReference>
<organism evidence="2 3">
    <name type="scientific">Phakopsora pachyrhizi</name>
    <name type="common">Asian soybean rust disease fungus</name>
    <dbReference type="NCBI Taxonomy" id="170000"/>
    <lineage>
        <taxon>Eukaryota</taxon>
        <taxon>Fungi</taxon>
        <taxon>Dikarya</taxon>
        <taxon>Basidiomycota</taxon>
        <taxon>Pucciniomycotina</taxon>
        <taxon>Pucciniomycetes</taxon>
        <taxon>Pucciniales</taxon>
        <taxon>Phakopsoraceae</taxon>
        <taxon>Phakopsora</taxon>
    </lineage>
</organism>
<feature type="non-terminal residue" evidence="2">
    <location>
        <position position="1"/>
    </location>
</feature>
<protein>
    <recommendedName>
        <fullName evidence="1">OTU domain-containing protein</fullName>
    </recommendedName>
</protein>
<feature type="non-terminal residue" evidence="2">
    <location>
        <position position="125"/>
    </location>
</feature>
<reference evidence="2" key="1">
    <citation type="submission" date="2022-06" db="EMBL/GenBank/DDBJ databases">
        <authorList>
            <consortium name="SYNGENTA / RWTH Aachen University"/>
        </authorList>
    </citation>
    <scope>NUCLEOTIDE SEQUENCE</scope>
</reference>
<accession>A0AAV0AZ11</accession>
<feature type="domain" description="OTU" evidence="1">
    <location>
        <begin position="1"/>
        <end position="124"/>
    </location>
</feature>
<gene>
    <name evidence="2" type="ORF">PPACK8108_LOCUS9955</name>
</gene>
<dbReference type="InterPro" id="IPR050704">
    <property type="entry name" value="Peptidase_C85-like"/>
</dbReference>
<dbReference type="AlphaFoldDB" id="A0AAV0AZ11"/>
<proteinExistence type="predicted"/>
<dbReference type="GO" id="GO:0004843">
    <property type="term" value="F:cysteine-type deubiquitinase activity"/>
    <property type="evidence" value="ECO:0007669"/>
    <property type="project" value="TreeGrafter"/>
</dbReference>
<dbReference type="InterPro" id="IPR038765">
    <property type="entry name" value="Papain-like_cys_pep_sf"/>
</dbReference>
<evidence type="ECO:0000313" key="2">
    <source>
        <dbReference type="EMBL" id="CAH7674994.1"/>
    </source>
</evidence>
<dbReference type="PROSITE" id="PS50802">
    <property type="entry name" value="OTU"/>
    <property type="match status" value="1"/>
</dbReference>
<keyword evidence="3" id="KW-1185">Reference proteome</keyword>
<dbReference type="InterPro" id="IPR003323">
    <property type="entry name" value="OTU_dom"/>
</dbReference>
<dbReference type="PANTHER" id="PTHR12419">
    <property type="entry name" value="OTU DOMAIN CONTAINING PROTEIN"/>
    <property type="match status" value="1"/>
</dbReference>
<dbReference type="GO" id="GO:0016579">
    <property type="term" value="P:protein deubiquitination"/>
    <property type="evidence" value="ECO:0007669"/>
    <property type="project" value="TreeGrafter"/>
</dbReference>
<sequence>STIIGDDGNCQFRAISLVLHNDQEMHEVVRSEVVNYIKTHRDHYETYISPLKFEDYVEEMSKNQKWGDEITLQAASKKYDLPVVVLSESKNGLYVEKYGESVKSDGLFSGLFFKSKHYEILLKTN</sequence>
<dbReference type="Proteomes" id="UP001153365">
    <property type="component" value="Unassembled WGS sequence"/>
</dbReference>
<dbReference type="Gene3D" id="3.90.70.80">
    <property type="match status" value="1"/>
</dbReference>
<name>A0AAV0AZ11_PHAPC</name>
<evidence type="ECO:0000313" key="3">
    <source>
        <dbReference type="Proteomes" id="UP001153365"/>
    </source>
</evidence>
<evidence type="ECO:0000259" key="1">
    <source>
        <dbReference type="PROSITE" id="PS50802"/>
    </source>
</evidence>